<gene>
    <name evidence="2" type="ORF">F7D13_16785</name>
</gene>
<name>A0ABX6EPE8_9HYPH</name>
<evidence type="ECO:0000256" key="1">
    <source>
        <dbReference type="SAM" id="Coils"/>
    </source>
</evidence>
<feature type="coiled-coil region" evidence="1">
    <location>
        <begin position="11"/>
        <end position="45"/>
    </location>
</feature>
<keyword evidence="2" id="KW-0614">Plasmid</keyword>
<dbReference type="EMBL" id="CP044329">
    <property type="protein sequence ID" value="QGM95766.1"/>
    <property type="molecule type" value="Genomic_DNA"/>
</dbReference>
<organism evidence="2 3">
    <name type="scientific">Methylocystis rosea</name>
    <dbReference type="NCBI Taxonomy" id="173366"/>
    <lineage>
        <taxon>Bacteria</taxon>
        <taxon>Pseudomonadati</taxon>
        <taxon>Pseudomonadota</taxon>
        <taxon>Alphaproteobacteria</taxon>
        <taxon>Hyphomicrobiales</taxon>
        <taxon>Methylocystaceae</taxon>
        <taxon>Methylocystis</taxon>
    </lineage>
</organism>
<keyword evidence="3" id="KW-1185">Reference proteome</keyword>
<accession>A0ABX6EPE8</accession>
<proteinExistence type="predicted"/>
<evidence type="ECO:0000313" key="3">
    <source>
        <dbReference type="Proteomes" id="UP000424673"/>
    </source>
</evidence>
<dbReference type="RefSeq" id="WP_154453931.1">
    <property type="nucleotide sequence ID" value="NZ_CP044329.1"/>
</dbReference>
<protein>
    <recommendedName>
        <fullName evidence="4">YlbF family regulator</fullName>
    </recommendedName>
</protein>
<geneLocation type="plasmid" evidence="2 3">
    <name>unnamed1</name>
</geneLocation>
<sequence>MSENSDLEKRAVEALLHYREALARVEALEKEEATAHQALVELRSRIEKSTSDPAASIARSNLLGAGHEAISRLHNIRLAMSEATAELKSAFTILAAFDDALGYLPVPEAIDSNVKDAGDSPEE</sequence>
<dbReference type="Proteomes" id="UP000424673">
    <property type="component" value="Plasmid unnamed1"/>
</dbReference>
<evidence type="ECO:0008006" key="4">
    <source>
        <dbReference type="Google" id="ProtNLM"/>
    </source>
</evidence>
<evidence type="ECO:0000313" key="2">
    <source>
        <dbReference type="EMBL" id="QGM95766.1"/>
    </source>
</evidence>
<keyword evidence="1" id="KW-0175">Coiled coil</keyword>
<reference evidence="2 3" key="1">
    <citation type="journal article" date="2021" name="AMB Express">
        <title>Isolation and characterisation of Methylocystis spp. for poly-3-hydroxybutyrate production using waste methane feedstocks.</title>
        <authorList>
            <person name="Rumah B.L."/>
            <person name="Stead C.E."/>
            <person name="Claxton Stevens B.H."/>
            <person name="Minton N.P."/>
            <person name="Grosse-Honebrink A."/>
            <person name="Zhang Y."/>
        </authorList>
    </citation>
    <scope>NUCLEOTIDE SEQUENCE [LARGE SCALE GENOMIC DNA]</scope>
    <source>
        <strain evidence="2 3">BRCS1</strain>
    </source>
</reference>